<keyword evidence="2" id="KW-1185">Reference proteome</keyword>
<accession>A0ACD3QPZ5</accession>
<sequence length="559" mass="61514">MKPCEVPQVCWLLVESPRSVVKASTERLNRSGEAQRRVDSLLLLLLLLEVLRRKLRPQLFSDLPAALLQFNQCHVTRLVTYAEVSAHPRHAQRAEEMSIFPRISLKPEVTEFLRNVFLNKEVLAAVGHQEAESRFQKLLTCLSHPPSYTCVRASTHLAPLEEIQHKLEEELKKQMCNSSAEEISVQILPHPRIPDVLLLPVDGPRPVKQLSSEVVVGAQCGSAVLRGAHVFAPGIVASPKYMKAGDVVSVFSDLEGRCTRGATSFEGKRVFVGNGVAQMDRSRIFCTGEPPKGIGVQMVEPLYLSPSFDGVLPSLAFLQNLPSVVVGHVLGPRPGERILDMCAAPGGKTCHIAALMEDQGEVVALDRIRNKIDRILQNAQTLHLRSIKAFCFNSTQAVSSDPAQETEGPPFPPESFDRVLLDAPCSGLGQRPNMGSTWSLKEICSYQPLQRKLFHAAVRLLKKGGVLVYSTCTVTLAENEEQVAWALDTFPCLTLQPQEPHIGAGGMLGAGLSPEQLRLLQRFSPELSWDQTGTDRAAPLPCRADRDTIGFFIAKFLKN</sequence>
<name>A0ACD3QPZ5_LARCR</name>
<gene>
    <name evidence="1" type="ORF">E3U43_014787</name>
</gene>
<evidence type="ECO:0000313" key="1">
    <source>
        <dbReference type="EMBL" id="TMS09240.1"/>
    </source>
</evidence>
<organism evidence="1 2">
    <name type="scientific">Larimichthys crocea</name>
    <name type="common">Large yellow croaker</name>
    <name type="synonym">Pseudosciaena crocea</name>
    <dbReference type="NCBI Taxonomy" id="215358"/>
    <lineage>
        <taxon>Eukaryota</taxon>
        <taxon>Metazoa</taxon>
        <taxon>Chordata</taxon>
        <taxon>Craniata</taxon>
        <taxon>Vertebrata</taxon>
        <taxon>Euteleostomi</taxon>
        <taxon>Actinopterygii</taxon>
        <taxon>Neopterygii</taxon>
        <taxon>Teleostei</taxon>
        <taxon>Neoteleostei</taxon>
        <taxon>Acanthomorphata</taxon>
        <taxon>Eupercaria</taxon>
        <taxon>Sciaenidae</taxon>
        <taxon>Larimichthys</taxon>
    </lineage>
</organism>
<dbReference type="EMBL" id="CM011689">
    <property type="protein sequence ID" value="TMS09240.1"/>
    <property type="molecule type" value="Genomic_DNA"/>
</dbReference>
<protein>
    <submittedName>
        <fullName evidence="1">Uncharacterized protein</fullName>
    </submittedName>
</protein>
<evidence type="ECO:0000313" key="2">
    <source>
        <dbReference type="Proteomes" id="UP000793456"/>
    </source>
</evidence>
<dbReference type="Proteomes" id="UP000793456">
    <property type="component" value="Chromosome XVI"/>
</dbReference>
<reference evidence="1" key="1">
    <citation type="submission" date="2018-11" db="EMBL/GenBank/DDBJ databases">
        <title>The sequence and de novo assembly of Larimichthys crocea genome using PacBio and Hi-C technologies.</title>
        <authorList>
            <person name="Xu P."/>
            <person name="Chen B."/>
            <person name="Zhou Z."/>
            <person name="Ke Q."/>
            <person name="Wu Y."/>
            <person name="Bai H."/>
            <person name="Pu F."/>
        </authorList>
    </citation>
    <scope>NUCLEOTIDE SEQUENCE</scope>
    <source>
        <tissue evidence="1">Muscle</tissue>
    </source>
</reference>
<comment type="caution">
    <text evidence="1">The sequence shown here is derived from an EMBL/GenBank/DDBJ whole genome shotgun (WGS) entry which is preliminary data.</text>
</comment>
<proteinExistence type="predicted"/>